<comment type="similarity">
    <text evidence="5">Belongs to the BI1 family.</text>
</comment>
<keyword evidence="6" id="KW-1185">Reference proteome</keyword>
<evidence type="ECO:0000256" key="5">
    <source>
        <dbReference type="RuleBase" id="RU004379"/>
    </source>
</evidence>
<dbReference type="GeneID" id="100901049"/>
<dbReference type="Proteomes" id="UP000694867">
    <property type="component" value="Unplaced"/>
</dbReference>
<dbReference type="AlphaFoldDB" id="A0AAJ6QN92"/>
<feature type="transmembrane region" description="Helical" evidence="5">
    <location>
        <begin position="52"/>
        <end position="72"/>
    </location>
</feature>
<proteinExistence type="inferred from homology"/>
<feature type="transmembrane region" description="Helical" evidence="5">
    <location>
        <begin position="130"/>
        <end position="154"/>
    </location>
</feature>
<name>A0AAJ6QN92_9ACAR</name>
<evidence type="ECO:0000256" key="3">
    <source>
        <dbReference type="ARBA" id="ARBA00022989"/>
    </source>
</evidence>
<dbReference type="GO" id="GO:2001234">
    <property type="term" value="P:negative regulation of apoptotic signaling pathway"/>
    <property type="evidence" value="ECO:0007669"/>
    <property type="project" value="TreeGrafter"/>
</dbReference>
<dbReference type="KEGG" id="goe:100901049"/>
<keyword evidence="4 5" id="KW-0472">Membrane</keyword>
<evidence type="ECO:0000313" key="6">
    <source>
        <dbReference type="Proteomes" id="UP000694867"/>
    </source>
</evidence>
<keyword evidence="2 5" id="KW-0812">Transmembrane</keyword>
<sequence>MPHLSDDESRNRFLKGTYMVLAIHWGIITLCSLLPLWSQNLRIFLQDQNETFVIMGVYLGVIVCITACFGLHRKVPWNLGALAVFTLAWILVIPTVTAASESYGAIFVFGTLTVAALFISLVSCVERWNALSWTSVLVIMVSVIGSHLVLYRYSKESPELVSVSLGLCVLSILYLLADSVSIMGRSNLKLEDDEYVFGAMTLYLDLLVRTTDWISGRCCRCLQ</sequence>
<dbReference type="GO" id="GO:0005783">
    <property type="term" value="C:endoplasmic reticulum"/>
    <property type="evidence" value="ECO:0007669"/>
    <property type="project" value="TreeGrafter"/>
</dbReference>
<dbReference type="RefSeq" id="XP_003738306.1">
    <property type="nucleotide sequence ID" value="XM_003738258.1"/>
</dbReference>
<protein>
    <submittedName>
        <fullName evidence="7">Protein lifeguard 2-like</fullName>
    </submittedName>
</protein>
<dbReference type="InterPro" id="IPR006214">
    <property type="entry name" value="Bax_inhibitor_1-related"/>
</dbReference>
<accession>A0AAJ6QN92</accession>
<keyword evidence="3 5" id="KW-1133">Transmembrane helix</keyword>
<dbReference type="PANTHER" id="PTHR23291">
    <property type="entry name" value="BAX INHIBITOR-RELATED"/>
    <property type="match status" value="1"/>
</dbReference>
<feature type="transmembrane region" description="Helical" evidence="5">
    <location>
        <begin position="79"/>
        <end position="97"/>
    </location>
</feature>
<evidence type="ECO:0000256" key="4">
    <source>
        <dbReference type="ARBA" id="ARBA00023136"/>
    </source>
</evidence>
<feature type="transmembrane region" description="Helical" evidence="5">
    <location>
        <begin position="18"/>
        <end position="37"/>
    </location>
</feature>
<dbReference type="PANTHER" id="PTHR23291:SF127">
    <property type="entry name" value="PROTEIN LIFEGUARD 1-LIKE"/>
    <property type="match status" value="1"/>
</dbReference>
<evidence type="ECO:0000313" key="7">
    <source>
        <dbReference type="RefSeq" id="XP_003738306.1"/>
    </source>
</evidence>
<evidence type="ECO:0000256" key="1">
    <source>
        <dbReference type="ARBA" id="ARBA00004141"/>
    </source>
</evidence>
<gene>
    <name evidence="7" type="primary">LOC100901049</name>
</gene>
<reference evidence="7" key="1">
    <citation type="submission" date="2025-08" db="UniProtKB">
        <authorList>
            <consortium name="RefSeq"/>
        </authorList>
    </citation>
    <scope>IDENTIFICATION</scope>
</reference>
<feature type="transmembrane region" description="Helical" evidence="5">
    <location>
        <begin position="160"/>
        <end position="177"/>
    </location>
</feature>
<dbReference type="GO" id="GO:0016020">
    <property type="term" value="C:membrane"/>
    <property type="evidence" value="ECO:0007669"/>
    <property type="project" value="UniProtKB-SubCell"/>
</dbReference>
<feature type="transmembrane region" description="Helical" evidence="5">
    <location>
        <begin position="103"/>
        <end position="123"/>
    </location>
</feature>
<dbReference type="GO" id="GO:0005794">
    <property type="term" value="C:Golgi apparatus"/>
    <property type="evidence" value="ECO:0007669"/>
    <property type="project" value="TreeGrafter"/>
</dbReference>
<evidence type="ECO:0000256" key="2">
    <source>
        <dbReference type="ARBA" id="ARBA00022692"/>
    </source>
</evidence>
<organism evidence="6 7">
    <name type="scientific">Galendromus occidentalis</name>
    <name type="common">western predatory mite</name>
    <dbReference type="NCBI Taxonomy" id="34638"/>
    <lineage>
        <taxon>Eukaryota</taxon>
        <taxon>Metazoa</taxon>
        <taxon>Ecdysozoa</taxon>
        <taxon>Arthropoda</taxon>
        <taxon>Chelicerata</taxon>
        <taxon>Arachnida</taxon>
        <taxon>Acari</taxon>
        <taxon>Parasitiformes</taxon>
        <taxon>Mesostigmata</taxon>
        <taxon>Gamasina</taxon>
        <taxon>Phytoseioidea</taxon>
        <taxon>Phytoseiidae</taxon>
        <taxon>Typhlodrominae</taxon>
        <taxon>Galendromus</taxon>
    </lineage>
</organism>
<dbReference type="Pfam" id="PF01027">
    <property type="entry name" value="Bax1-I"/>
    <property type="match status" value="1"/>
</dbReference>
<comment type="subcellular location">
    <subcellularLocation>
        <location evidence="1">Membrane</location>
        <topology evidence="1">Multi-pass membrane protein</topology>
    </subcellularLocation>
</comment>